<organism evidence="3 4">
    <name type="scientific">Cutibacterium granulosum</name>
    <dbReference type="NCBI Taxonomy" id="33011"/>
    <lineage>
        <taxon>Bacteria</taxon>
        <taxon>Bacillati</taxon>
        <taxon>Actinomycetota</taxon>
        <taxon>Actinomycetes</taxon>
        <taxon>Propionibacteriales</taxon>
        <taxon>Propionibacteriaceae</taxon>
        <taxon>Cutibacterium</taxon>
    </lineage>
</organism>
<sequence length="194" mass="20593">MNKESRDDVHSTHGKGDDHTGVDQERLRDVPAVPSGQGRPVDDRVDSAAGAGVEASQQPLPDIDALAGTGEVQNVVAGLITTRSGPLPDPQTLESYDRVLPGAAERIMAGYEASTVDVSRREDRIVDAAIERDSDGQSFALLLSLVCIVLAAIFGFMGKTAMAGIMLGPPVVMLIGSFIPERRHTQHKDQGTKP</sequence>
<dbReference type="EMBL" id="LT906441">
    <property type="protein sequence ID" value="SNV37935.1"/>
    <property type="molecule type" value="Genomic_DNA"/>
</dbReference>
<feature type="transmembrane region" description="Helical" evidence="2">
    <location>
        <begin position="163"/>
        <end position="180"/>
    </location>
</feature>
<dbReference type="Pfam" id="PF10097">
    <property type="entry name" value="DUF2335"/>
    <property type="match status" value="1"/>
</dbReference>
<evidence type="ECO:0000313" key="3">
    <source>
        <dbReference type="EMBL" id="SNV37935.1"/>
    </source>
</evidence>
<dbReference type="AlphaFoldDB" id="A0A239WTQ0"/>
<name>A0A239WTQ0_9ACTN</name>
<dbReference type="Proteomes" id="UP000215332">
    <property type="component" value="Chromosome 1"/>
</dbReference>
<evidence type="ECO:0000256" key="2">
    <source>
        <dbReference type="SAM" id="Phobius"/>
    </source>
</evidence>
<evidence type="ECO:0000313" key="4">
    <source>
        <dbReference type="Proteomes" id="UP000215332"/>
    </source>
</evidence>
<keyword evidence="2" id="KW-0472">Membrane</keyword>
<dbReference type="KEGG" id="cgrn:4412665_01608"/>
<keyword evidence="2" id="KW-1133">Transmembrane helix</keyword>
<protein>
    <submittedName>
        <fullName evidence="3">Predicted membrane protein</fullName>
    </submittedName>
</protein>
<feature type="transmembrane region" description="Helical" evidence="2">
    <location>
        <begin position="139"/>
        <end position="157"/>
    </location>
</feature>
<accession>A0A239WTQ0</accession>
<feature type="region of interest" description="Disordered" evidence="1">
    <location>
        <begin position="1"/>
        <end position="57"/>
    </location>
</feature>
<proteinExistence type="predicted"/>
<dbReference type="RefSeq" id="WP_021104643.1">
    <property type="nucleotide sequence ID" value="NZ_JAWMSD010000003.1"/>
</dbReference>
<reference evidence="3 4" key="1">
    <citation type="submission" date="2017-06" db="EMBL/GenBank/DDBJ databases">
        <authorList>
            <consortium name="Pathogen Informatics"/>
        </authorList>
    </citation>
    <scope>NUCLEOTIDE SEQUENCE [LARGE SCALE GENOMIC DNA]</scope>
    <source>
        <strain evidence="3 4">NCTC11865</strain>
    </source>
</reference>
<dbReference type="InterPro" id="IPR019284">
    <property type="entry name" value="RP532"/>
</dbReference>
<keyword evidence="2" id="KW-0812">Transmembrane</keyword>
<gene>
    <name evidence="3" type="ORF">SAMEA4412665_01608</name>
</gene>
<feature type="compositionally biased region" description="Basic and acidic residues" evidence="1">
    <location>
        <begin position="1"/>
        <end position="29"/>
    </location>
</feature>
<evidence type="ECO:0000256" key="1">
    <source>
        <dbReference type="SAM" id="MobiDB-lite"/>
    </source>
</evidence>